<dbReference type="Gene3D" id="3.20.20.450">
    <property type="entry name" value="EAL domain"/>
    <property type="match status" value="1"/>
</dbReference>
<dbReference type="SUPFAM" id="SSF109604">
    <property type="entry name" value="HD-domain/PDEase-like"/>
    <property type="match status" value="1"/>
</dbReference>
<dbReference type="AlphaFoldDB" id="A0A4P7BYU7"/>
<evidence type="ECO:0000313" key="2">
    <source>
        <dbReference type="EMBL" id="QBQ53606.1"/>
    </source>
</evidence>
<dbReference type="InterPro" id="IPR013976">
    <property type="entry name" value="HDOD"/>
</dbReference>
<feature type="domain" description="HDOD" evidence="1">
    <location>
        <begin position="204"/>
        <end position="389"/>
    </location>
</feature>
<keyword evidence="3" id="KW-1185">Reference proteome</keyword>
<dbReference type="Gene3D" id="1.10.3210.10">
    <property type="entry name" value="Hypothetical protein af1432"/>
    <property type="match status" value="1"/>
</dbReference>
<evidence type="ECO:0000313" key="3">
    <source>
        <dbReference type="Proteomes" id="UP000294325"/>
    </source>
</evidence>
<accession>A0A4P7BYU7</accession>
<name>A0A4P7BYU7_9GAMM</name>
<dbReference type="Pfam" id="PF08668">
    <property type="entry name" value="HDOD"/>
    <property type="match status" value="1"/>
</dbReference>
<dbReference type="Proteomes" id="UP000294325">
    <property type="component" value="Chromosome"/>
</dbReference>
<dbReference type="InterPro" id="IPR052340">
    <property type="entry name" value="RNase_Y/CdgJ"/>
</dbReference>
<protein>
    <submittedName>
        <fullName evidence="2">HDOD domain-containing protein</fullName>
    </submittedName>
</protein>
<dbReference type="SUPFAM" id="SSF141868">
    <property type="entry name" value="EAL domain-like"/>
    <property type="match status" value="1"/>
</dbReference>
<proteinExistence type="predicted"/>
<dbReference type="EMBL" id="CP038033">
    <property type="protein sequence ID" value="QBQ53606.1"/>
    <property type="molecule type" value="Genomic_DNA"/>
</dbReference>
<dbReference type="KEGG" id="nwr:E3U44_03110"/>
<dbReference type="InterPro" id="IPR014408">
    <property type="entry name" value="dGMP_Pdiesterase_EAL/HD-GYP"/>
</dbReference>
<dbReference type="PROSITE" id="PS51833">
    <property type="entry name" value="HDOD"/>
    <property type="match status" value="1"/>
</dbReference>
<reference evidence="2 3" key="1">
    <citation type="submission" date="2019-03" db="EMBL/GenBank/DDBJ databases">
        <title>The genome sequence of Nitrosococcus wardiae strain D1FHST reveals the archetypal metabolic capacity of ammonia-oxidizing Gammaproteobacteria.</title>
        <authorList>
            <person name="Wang L."/>
            <person name="Lim C.K."/>
            <person name="Hanson T.E."/>
            <person name="Dang H."/>
            <person name="Klotz M.G."/>
        </authorList>
    </citation>
    <scope>NUCLEOTIDE SEQUENCE [LARGE SCALE GENOMIC DNA]</scope>
    <source>
        <strain evidence="2 3">D1FHS</strain>
    </source>
</reference>
<evidence type="ECO:0000259" key="1">
    <source>
        <dbReference type="PROSITE" id="PS51833"/>
    </source>
</evidence>
<dbReference type="PIRSF" id="PIRSF003180">
    <property type="entry name" value="DiGMPpdiest_YuxH"/>
    <property type="match status" value="1"/>
</dbReference>
<dbReference type="InterPro" id="IPR035919">
    <property type="entry name" value="EAL_sf"/>
</dbReference>
<dbReference type="PANTHER" id="PTHR33525">
    <property type="match status" value="1"/>
</dbReference>
<dbReference type="RefSeq" id="WP_134356619.1">
    <property type="nucleotide sequence ID" value="NZ_CP038033.1"/>
</dbReference>
<sequence length="407" mass="45987">MLDPQTTVDRLKAYPGVLLRQPIYNQHLEFYAYELSYYPQAQGCAEENHRGLITALAGRGLQTMVGRHQTFVDLKPAGMKQQTLIQFPKNQLVLEAPSRVPFDEANLRALEGLSKQGYRLALLDYLPPQPHPLAQVAQFIVLDFNLLDTDKLEHQVSLLQQQRSKLVAKNVNKPLEFELCKSLGFDLIQGSFSTHLNSYSQQRVSPSRQLTLRLLVKLQNPEAIVDELDALIRQDATLSYKLLRLVNSAFFGLRRRLASSREAIIILGIQRIKTWASLLALSGLDDKPNEIRTTAFLRARMCELLGKSLAKAPNEIFFSVGLFSALDVLLNTPLNQLLKSLPLADEAKEAILEHKGLAGQILNMTLAYEQGDWDQLRYGPLPLTTVKEAYLEALVWATEIEEELKRF</sequence>
<dbReference type="PANTHER" id="PTHR33525:SF4">
    <property type="entry name" value="CYCLIC DI-GMP PHOSPHODIESTERASE CDGJ"/>
    <property type="match status" value="1"/>
</dbReference>
<gene>
    <name evidence="2" type="ORF">E3U44_03110</name>
</gene>
<organism evidence="2 3">
    <name type="scientific">Nitrosococcus wardiae</name>
    <dbReference type="NCBI Taxonomy" id="1814290"/>
    <lineage>
        <taxon>Bacteria</taxon>
        <taxon>Pseudomonadati</taxon>
        <taxon>Pseudomonadota</taxon>
        <taxon>Gammaproteobacteria</taxon>
        <taxon>Chromatiales</taxon>
        <taxon>Chromatiaceae</taxon>
        <taxon>Nitrosococcus</taxon>
    </lineage>
</organism>
<dbReference type="OrthoDB" id="9804751at2"/>